<dbReference type="EMBL" id="LPHB01000072">
    <property type="protein sequence ID" value="KWA55036.1"/>
    <property type="molecule type" value="Genomic_DNA"/>
</dbReference>
<dbReference type="Pfam" id="PF04972">
    <property type="entry name" value="BON"/>
    <property type="match status" value="1"/>
</dbReference>
<protein>
    <recommendedName>
        <fullName evidence="2">BON domain-containing protein</fullName>
    </recommendedName>
</protein>
<feature type="region of interest" description="Disordered" evidence="1">
    <location>
        <begin position="76"/>
        <end position="193"/>
    </location>
</feature>
<feature type="compositionally biased region" description="Basic and acidic residues" evidence="1">
    <location>
        <begin position="258"/>
        <end position="275"/>
    </location>
</feature>
<feature type="compositionally biased region" description="Basic and acidic residues" evidence="1">
    <location>
        <begin position="9"/>
        <end position="35"/>
    </location>
</feature>
<accession>A0A108IS01</accession>
<feature type="domain" description="BON" evidence="2">
    <location>
        <begin position="191"/>
        <end position="259"/>
    </location>
</feature>
<gene>
    <name evidence="3" type="ORF">WT44_27730</name>
</gene>
<dbReference type="Gene3D" id="3.30.1340.30">
    <property type="match status" value="1"/>
</dbReference>
<feature type="compositionally biased region" description="Basic and acidic residues" evidence="1">
    <location>
        <begin position="96"/>
        <end position="125"/>
    </location>
</feature>
<comment type="caution">
    <text evidence="3">The sequence shown here is derived from an EMBL/GenBank/DDBJ whole genome shotgun (WGS) entry which is preliminary data.</text>
</comment>
<dbReference type="InterPro" id="IPR007055">
    <property type="entry name" value="BON_dom"/>
</dbReference>
<dbReference type="STRING" id="1503054.WT74_19525"/>
<dbReference type="Proteomes" id="UP000068603">
    <property type="component" value="Unassembled WGS sequence"/>
</dbReference>
<sequence>MQRRYLGRPTERRGPSNWQERNERAFWGGGERDTPNYDESLLPDDEYESAYRLASEHTGPEDWGSEWGEWADRASQDLGRRGYGGGRRGASSPEYGGERGYGEQRRGGEPGRRTEQGGYPDERAGLHGQHRTGRYGGYGGYGDASYGGSHAGSGMRQGGEPRGRGGAQDRPRFGEADTPRRRQGPKGYTRSDERILEDVCERLAGALDIDVSDVSVQVNEGRVELDGTVPARWMKHCVEDIADGCMCVRDVENRVRVQRDDDEHPSTVLRPDHRTVTPTQNPLREEPADTPSTGDVPRP</sequence>
<feature type="region of interest" description="Disordered" evidence="1">
    <location>
        <begin position="51"/>
        <end position="70"/>
    </location>
</feature>
<evidence type="ECO:0000259" key="2">
    <source>
        <dbReference type="PROSITE" id="PS50914"/>
    </source>
</evidence>
<proteinExistence type="predicted"/>
<dbReference type="PROSITE" id="PS50914">
    <property type="entry name" value="BON"/>
    <property type="match status" value="1"/>
</dbReference>
<organism evidence="3">
    <name type="scientific">Burkholderia stagnalis</name>
    <dbReference type="NCBI Taxonomy" id="1503054"/>
    <lineage>
        <taxon>Bacteria</taxon>
        <taxon>Pseudomonadati</taxon>
        <taxon>Pseudomonadota</taxon>
        <taxon>Betaproteobacteria</taxon>
        <taxon>Burkholderiales</taxon>
        <taxon>Burkholderiaceae</taxon>
        <taxon>Burkholderia</taxon>
        <taxon>Burkholderia cepacia complex</taxon>
    </lineage>
</organism>
<dbReference type="RefSeq" id="WP_060149240.1">
    <property type="nucleotide sequence ID" value="NZ_LPGD01000045.1"/>
</dbReference>
<feature type="region of interest" description="Disordered" evidence="1">
    <location>
        <begin position="1"/>
        <end position="44"/>
    </location>
</feature>
<feature type="compositionally biased region" description="Basic and acidic residues" evidence="1">
    <location>
        <begin position="159"/>
        <end position="180"/>
    </location>
</feature>
<reference evidence="3 4" key="1">
    <citation type="submission" date="2015-11" db="EMBL/GenBank/DDBJ databases">
        <title>Expanding the genomic diversity of Burkholderia species for the development of highly accurate diagnostics.</title>
        <authorList>
            <person name="Sahl J."/>
            <person name="Keim P."/>
            <person name="Wagner D."/>
        </authorList>
    </citation>
    <scope>NUCLEOTIDE SEQUENCE [LARGE SCALE GENOMIC DNA]</scope>
    <source>
        <strain evidence="3 4">MSMB1960WGS</strain>
    </source>
</reference>
<feature type="region of interest" description="Disordered" evidence="1">
    <location>
        <begin position="258"/>
        <end position="299"/>
    </location>
</feature>
<name>A0A108IS01_9BURK</name>
<dbReference type="AlphaFoldDB" id="A0A108IS01"/>
<evidence type="ECO:0000313" key="4">
    <source>
        <dbReference type="Proteomes" id="UP000068603"/>
    </source>
</evidence>
<evidence type="ECO:0000313" key="3">
    <source>
        <dbReference type="EMBL" id="KWA55036.1"/>
    </source>
</evidence>
<evidence type="ECO:0000256" key="1">
    <source>
        <dbReference type="SAM" id="MobiDB-lite"/>
    </source>
</evidence>